<keyword evidence="3" id="KW-1185">Reference proteome</keyword>
<name>A0A9W4WXQ5_9GLOM</name>
<evidence type="ECO:0000256" key="1">
    <source>
        <dbReference type="SAM" id="MobiDB-lite"/>
    </source>
</evidence>
<feature type="compositionally biased region" description="Acidic residues" evidence="1">
    <location>
        <begin position="35"/>
        <end position="44"/>
    </location>
</feature>
<sequence>NRYYITNIKDELRYYQPNISKNNIIELVQESLSESNEEPVEDNEAIILSNLNDP</sequence>
<evidence type="ECO:0000313" key="2">
    <source>
        <dbReference type="EMBL" id="CAI2186945.1"/>
    </source>
</evidence>
<evidence type="ECO:0000313" key="3">
    <source>
        <dbReference type="Proteomes" id="UP001153678"/>
    </source>
</evidence>
<proteinExistence type="predicted"/>
<organism evidence="2 3">
    <name type="scientific">Funneliformis geosporum</name>
    <dbReference type="NCBI Taxonomy" id="1117311"/>
    <lineage>
        <taxon>Eukaryota</taxon>
        <taxon>Fungi</taxon>
        <taxon>Fungi incertae sedis</taxon>
        <taxon>Mucoromycota</taxon>
        <taxon>Glomeromycotina</taxon>
        <taxon>Glomeromycetes</taxon>
        <taxon>Glomerales</taxon>
        <taxon>Glomeraceae</taxon>
        <taxon>Funneliformis</taxon>
    </lineage>
</organism>
<feature type="non-terminal residue" evidence="2">
    <location>
        <position position="1"/>
    </location>
</feature>
<dbReference type="EMBL" id="CAMKVN010004384">
    <property type="protein sequence ID" value="CAI2186945.1"/>
    <property type="molecule type" value="Genomic_DNA"/>
</dbReference>
<dbReference type="Proteomes" id="UP001153678">
    <property type="component" value="Unassembled WGS sequence"/>
</dbReference>
<comment type="caution">
    <text evidence="2">The sequence shown here is derived from an EMBL/GenBank/DDBJ whole genome shotgun (WGS) entry which is preliminary data.</text>
</comment>
<accession>A0A9W4WXQ5</accession>
<protein>
    <submittedName>
        <fullName evidence="2">17543_t:CDS:1</fullName>
    </submittedName>
</protein>
<gene>
    <name evidence="2" type="ORF">FWILDA_LOCUS12830</name>
</gene>
<feature type="region of interest" description="Disordered" evidence="1">
    <location>
        <begin position="34"/>
        <end position="54"/>
    </location>
</feature>
<reference evidence="2" key="1">
    <citation type="submission" date="2022-08" db="EMBL/GenBank/DDBJ databases">
        <authorList>
            <person name="Kallberg Y."/>
            <person name="Tangrot J."/>
            <person name="Rosling A."/>
        </authorList>
    </citation>
    <scope>NUCLEOTIDE SEQUENCE</scope>
    <source>
        <strain evidence="2">Wild A</strain>
    </source>
</reference>
<dbReference type="AlphaFoldDB" id="A0A9W4WXQ5"/>